<keyword evidence="6" id="KW-0325">Glycoprotein</keyword>
<dbReference type="EMBL" id="JAEAOA010000985">
    <property type="protein sequence ID" value="KAK3589876.1"/>
    <property type="molecule type" value="Genomic_DNA"/>
</dbReference>
<reference evidence="11" key="1">
    <citation type="journal article" date="2021" name="Genome Biol. Evol.">
        <title>A High-Quality Reference Genome for a Parasitic Bivalve with Doubly Uniparental Inheritance (Bivalvia: Unionida).</title>
        <authorList>
            <person name="Smith C.H."/>
        </authorList>
    </citation>
    <scope>NUCLEOTIDE SEQUENCE</scope>
    <source>
        <strain evidence="11">CHS0354</strain>
    </source>
</reference>
<reference evidence="11" key="2">
    <citation type="journal article" date="2021" name="Genome Biol. Evol.">
        <title>Developing a high-quality reference genome for a parasitic bivalve with doubly uniparental inheritance (Bivalvia: Unionida).</title>
        <authorList>
            <person name="Smith C.H."/>
        </authorList>
    </citation>
    <scope>NUCLEOTIDE SEQUENCE</scope>
    <source>
        <strain evidence="11">CHS0354</strain>
        <tissue evidence="11">Mantle</tissue>
    </source>
</reference>
<feature type="region of interest" description="Disordered" evidence="8">
    <location>
        <begin position="910"/>
        <end position="931"/>
    </location>
</feature>
<evidence type="ECO:0000256" key="1">
    <source>
        <dbReference type="ARBA" id="ARBA00004141"/>
    </source>
</evidence>
<evidence type="ECO:0000313" key="12">
    <source>
        <dbReference type="Proteomes" id="UP001195483"/>
    </source>
</evidence>
<dbReference type="Pfam" id="PF05478">
    <property type="entry name" value="Prominin"/>
    <property type="match status" value="1"/>
</dbReference>
<reference evidence="11" key="3">
    <citation type="submission" date="2023-05" db="EMBL/GenBank/DDBJ databases">
        <authorList>
            <person name="Smith C.H."/>
        </authorList>
    </citation>
    <scope>NUCLEOTIDE SEQUENCE</scope>
    <source>
        <strain evidence="11">CHS0354</strain>
        <tissue evidence="11">Mantle</tissue>
    </source>
</reference>
<feature type="chain" id="PRO_5042260010" description="Prominin-like protein" evidence="10">
    <location>
        <begin position="19"/>
        <end position="998"/>
    </location>
</feature>
<feature type="transmembrane region" description="Helical" evidence="9">
    <location>
        <begin position="444"/>
        <end position="470"/>
    </location>
</feature>
<gene>
    <name evidence="11" type="ORF">CHS0354_015902</name>
</gene>
<dbReference type="AlphaFoldDB" id="A0AAE0VTX3"/>
<feature type="signal peptide" evidence="10">
    <location>
        <begin position="1"/>
        <end position="18"/>
    </location>
</feature>
<keyword evidence="5 9" id="KW-0472">Membrane</keyword>
<feature type="transmembrane region" description="Helical" evidence="9">
    <location>
        <begin position="164"/>
        <end position="185"/>
    </location>
</feature>
<keyword evidence="12" id="KW-1185">Reference proteome</keyword>
<dbReference type="Proteomes" id="UP001195483">
    <property type="component" value="Unassembled WGS sequence"/>
</dbReference>
<comment type="caution">
    <text evidence="11">The sequence shown here is derived from an EMBL/GenBank/DDBJ whole genome shotgun (WGS) entry which is preliminary data.</text>
</comment>
<keyword evidence="7" id="KW-0175">Coiled coil</keyword>
<evidence type="ECO:0000256" key="8">
    <source>
        <dbReference type="SAM" id="MobiDB-lite"/>
    </source>
</evidence>
<evidence type="ECO:0000256" key="6">
    <source>
        <dbReference type="ARBA" id="ARBA00023180"/>
    </source>
</evidence>
<dbReference type="PANTHER" id="PTHR22730">
    <property type="entry name" value="PROMININ PROM PROTEIN"/>
    <property type="match status" value="1"/>
</dbReference>
<feature type="coiled-coil region" evidence="7">
    <location>
        <begin position="280"/>
        <end position="307"/>
    </location>
</feature>
<protein>
    <recommendedName>
        <fullName evidence="13">Prominin-like protein</fullName>
    </recommendedName>
</protein>
<evidence type="ECO:0000256" key="5">
    <source>
        <dbReference type="ARBA" id="ARBA00023136"/>
    </source>
</evidence>
<evidence type="ECO:0000256" key="9">
    <source>
        <dbReference type="SAM" id="Phobius"/>
    </source>
</evidence>
<feature type="transmembrane region" description="Helical" evidence="9">
    <location>
        <begin position="491"/>
        <end position="516"/>
    </location>
</feature>
<feature type="transmembrane region" description="Helical" evidence="9">
    <location>
        <begin position="123"/>
        <end position="143"/>
    </location>
</feature>
<comment type="subcellular location">
    <subcellularLocation>
        <location evidence="1">Membrane</location>
        <topology evidence="1">Multi-pass membrane protein</topology>
    </subcellularLocation>
</comment>
<sequence length="998" mass="110157">MRILVVLVSTLLFHVARPYTDPVYSPLIINDTVGNVAYTNSSIRWADLPSGTPYKAGSITYDTEGFDLYYNLVNSFIGTVFAYGYPLSIIKDVQIGGISYVLANYVQVVPYFIGYAICVALGILFIIIFTLVGLCFCCCRCCGNCGGRKMQKAEDAKNKCKRNTFSVIMFILITLSTCGVTFVFVNNDRTTTAIDTLHSSVSDNFDDIISFIDNTVSETKQISNADMDFLIAALTRDLDNIDYLVGIPIRKGIDAAVNLTGVFASAYSLNSALTVASHALNNINDSLTSLKSNISSLEMALNTTKNDIDSTLSNCSNTPGCSSGTAPSTSGMTLGINSNSFPDISAQLQKLKDAEDQNLTQQVADSENMFVTIPEKVKNDSASAVQGLKNSLNQTKGSIKSLTDMVENIQKTLNGSGGSFDIRAIKDLILMYITFSKEYDKYRWYVGIGLGCAILLVILLQFLGLVFGVCGTDSRTQPTERGCLSNSGGNMFMASVGFIFIFSWLLMLLSTLTFIVGAPVKRFLCEPISTTDNVKTYIDGTLNVLLAGDNKYFLGGLLLQNNTIAVTVGGLLSDCEDGESIYTALRLKNMFNLDDMLNYSKYFDIDAELDKVNVDFSSIDVYPDSLKGQLSDLKSGVQINFTDFYNELDKSAINVNLSIIASDLREYAANVSLPEIKAELNRSADSIENVSNYEYPNTLAAVENLKTALQNMEAAVSTIPTKVDNLMTALNTSNMYIQNNASKLVTSIIRTFATRLLGIADSFVAFVKDAVENEMGVCTPIYTMYNSLLVITFCSYIMNTLNGFWFSLGWCLLFFVPSVIFAVKLAKHFRRMKYDEFYDSAKTSALKGEAHLRVNTDYSQPPISYREDNQISRLRLHLAKPNKVGHKDDCGSGQDYISIEHDFSKDMTDETKLNQSRQSNRYQSPDRIQPIGSSQQDLLKEGQHEMSANAPVVGCLIEQPSRETLISDPIQYEHYPSIVNRDAPNDTFEPVKTMESEW</sequence>
<keyword evidence="3 9" id="KW-0812">Transmembrane</keyword>
<keyword evidence="4 9" id="KW-1133">Transmembrane helix</keyword>
<name>A0AAE0VTX3_9BIVA</name>
<evidence type="ECO:0000256" key="2">
    <source>
        <dbReference type="ARBA" id="ARBA00006058"/>
    </source>
</evidence>
<accession>A0AAE0VTX3</accession>
<feature type="transmembrane region" description="Helical" evidence="9">
    <location>
        <begin position="68"/>
        <end position="85"/>
    </location>
</feature>
<evidence type="ECO:0000313" key="11">
    <source>
        <dbReference type="EMBL" id="KAK3589876.1"/>
    </source>
</evidence>
<evidence type="ECO:0008006" key="13">
    <source>
        <dbReference type="Google" id="ProtNLM"/>
    </source>
</evidence>
<dbReference type="GO" id="GO:0016020">
    <property type="term" value="C:membrane"/>
    <property type="evidence" value="ECO:0007669"/>
    <property type="project" value="UniProtKB-SubCell"/>
</dbReference>
<evidence type="ECO:0000256" key="10">
    <source>
        <dbReference type="SAM" id="SignalP"/>
    </source>
</evidence>
<dbReference type="PANTHER" id="PTHR22730:SF1">
    <property type="entry name" value="PROMININ-LIKE PROTEIN"/>
    <property type="match status" value="1"/>
</dbReference>
<comment type="similarity">
    <text evidence="2">Belongs to the prominin family.</text>
</comment>
<feature type="compositionally biased region" description="Polar residues" evidence="8">
    <location>
        <begin position="913"/>
        <end position="923"/>
    </location>
</feature>
<proteinExistence type="inferred from homology"/>
<evidence type="ECO:0000256" key="4">
    <source>
        <dbReference type="ARBA" id="ARBA00022989"/>
    </source>
</evidence>
<evidence type="ECO:0000256" key="3">
    <source>
        <dbReference type="ARBA" id="ARBA00022692"/>
    </source>
</evidence>
<keyword evidence="10" id="KW-0732">Signal</keyword>
<organism evidence="11 12">
    <name type="scientific">Potamilus streckersoni</name>
    <dbReference type="NCBI Taxonomy" id="2493646"/>
    <lineage>
        <taxon>Eukaryota</taxon>
        <taxon>Metazoa</taxon>
        <taxon>Spiralia</taxon>
        <taxon>Lophotrochozoa</taxon>
        <taxon>Mollusca</taxon>
        <taxon>Bivalvia</taxon>
        <taxon>Autobranchia</taxon>
        <taxon>Heteroconchia</taxon>
        <taxon>Palaeoheterodonta</taxon>
        <taxon>Unionida</taxon>
        <taxon>Unionoidea</taxon>
        <taxon>Unionidae</taxon>
        <taxon>Ambleminae</taxon>
        <taxon>Lampsilini</taxon>
        <taxon>Potamilus</taxon>
    </lineage>
</organism>
<evidence type="ECO:0000256" key="7">
    <source>
        <dbReference type="SAM" id="Coils"/>
    </source>
</evidence>
<dbReference type="InterPro" id="IPR008795">
    <property type="entry name" value="Prominin"/>
</dbReference>
<feature type="transmembrane region" description="Helical" evidence="9">
    <location>
        <begin position="804"/>
        <end position="823"/>
    </location>
</feature>